<feature type="region of interest" description="Disordered" evidence="1">
    <location>
        <begin position="417"/>
        <end position="436"/>
    </location>
</feature>
<dbReference type="AlphaFoldDB" id="A0AAD7DRA7"/>
<feature type="compositionally biased region" description="Low complexity" evidence="1">
    <location>
        <begin position="214"/>
        <end position="234"/>
    </location>
</feature>
<proteinExistence type="predicted"/>
<evidence type="ECO:0000313" key="3">
    <source>
        <dbReference type="Proteomes" id="UP001221757"/>
    </source>
</evidence>
<evidence type="ECO:0000313" key="2">
    <source>
        <dbReference type="EMBL" id="KAJ7697905.1"/>
    </source>
</evidence>
<accession>A0AAD7DRA7</accession>
<protein>
    <submittedName>
        <fullName evidence="2">Uncharacterized protein</fullName>
    </submittedName>
</protein>
<dbReference type="EMBL" id="JARKIE010000028">
    <property type="protein sequence ID" value="KAJ7697905.1"/>
    <property type="molecule type" value="Genomic_DNA"/>
</dbReference>
<name>A0AAD7DRA7_MYCRO</name>
<gene>
    <name evidence="2" type="ORF">B0H17DRAFT_1130184</name>
</gene>
<keyword evidence="3" id="KW-1185">Reference proteome</keyword>
<feature type="region of interest" description="Disordered" evidence="1">
    <location>
        <begin position="213"/>
        <end position="234"/>
    </location>
</feature>
<feature type="region of interest" description="Disordered" evidence="1">
    <location>
        <begin position="1"/>
        <end position="40"/>
    </location>
</feature>
<comment type="caution">
    <text evidence="2">The sequence shown here is derived from an EMBL/GenBank/DDBJ whole genome shotgun (WGS) entry which is preliminary data.</text>
</comment>
<reference evidence="2" key="1">
    <citation type="submission" date="2023-03" db="EMBL/GenBank/DDBJ databases">
        <title>Massive genome expansion in bonnet fungi (Mycena s.s.) driven by repeated elements and novel gene families across ecological guilds.</title>
        <authorList>
            <consortium name="Lawrence Berkeley National Laboratory"/>
            <person name="Harder C.B."/>
            <person name="Miyauchi S."/>
            <person name="Viragh M."/>
            <person name="Kuo A."/>
            <person name="Thoen E."/>
            <person name="Andreopoulos B."/>
            <person name="Lu D."/>
            <person name="Skrede I."/>
            <person name="Drula E."/>
            <person name="Henrissat B."/>
            <person name="Morin E."/>
            <person name="Kohler A."/>
            <person name="Barry K."/>
            <person name="LaButti K."/>
            <person name="Morin E."/>
            <person name="Salamov A."/>
            <person name="Lipzen A."/>
            <person name="Mereny Z."/>
            <person name="Hegedus B."/>
            <person name="Baldrian P."/>
            <person name="Stursova M."/>
            <person name="Weitz H."/>
            <person name="Taylor A."/>
            <person name="Grigoriev I.V."/>
            <person name="Nagy L.G."/>
            <person name="Martin F."/>
            <person name="Kauserud H."/>
        </authorList>
    </citation>
    <scope>NUCLEOTIDE SEQUENCE</scope>
    <source>
        <strain evidence="2">CBHHK067</strain>
    </source>
</reference>
<evidence type="ECO:0000256" key="1">
    <source>
        <dbReference type="SAM" id="MobiDB-lite"/>
    </source>
</evidence>
<organism evidence="2 3">
    <name type="scientific">Mycena rosella</name>
    <name type="common">Pink bonnet</name>
    <name type="synonym">Agaricus rosellus</name>
    <dbReference type="NCBI Taxonomy" id="1033263"/>
    <lineage>
        <taxon>Eukaryota</taxon>
        <taxon>Fungi</taxon>
        <taxon>Dikarya</taxon>
        <taxon>Basidiomycota</taxon>
        <taxon>Agaricomycotina</taxon>
        <taxon>Agaricomycetes</taxon>
        <taxon>Agaricomycetidae</taxon>
        <taxon>Agaricales</taxon>
        <taxon>Marasmiineae</taxon>
        <taxon>Mycenaceae</taxon>
        <taxon>Mycena</taxon>
    </lineage>
</organism>
<dbReference type="Proteomes" id="UP001221757">
    <property type="component" value="Unassembled WGS sequence"/>
</dbReference>
<sequence length="525" mass="56719">MANNSIPTAPTALGHASDGAPNPLSVPPLTPVAQSQDGVAKGPTPLTAILTEILSQGSTEDLGLNDLFDSDHDTGKDCHQPMPGPSSCPDAGECTRFTPSLKKQLTTFLLQTDVTMTQPRFWMVLLAEHGVAEATWNPIFLSLALANDPHIQQLTNRPNQAITSTIAANARFDQLEQSIMSADECLARLQSSALELQHKMLDRLDHLEVRTRSTTQTAAPTPAPISALPPYSRPTSTTSMVVAPTPVPAPALPAVSLVAPSAYSTEGRVMRMDRMLEQFTTQLKRACSPSPTGDVCAVRPYRESASVLPPLLCHCSGHRRRPHPDRSHCRTSGCLSLRFQHHASRDHPAISYSAPLPPGIASGMLQEQSTAPLLRCWGSYKSPIFLTPPVQVPYIATVAPLAIFYTPVVSNTAPPPPGITHTPSTSHGAGCARSRLPPAPRNPAAEAYLGPWDWKQDITNQAGAMMRNVLSGHNLHEAFKRAHRYGQQYVVCAFKTEAQAAWFIQAFNASCVHPYENVFASAFPK</sequence>